<keyword evidence="1" id="KW-0472">Membrane</keyword>
<dbReference type="EMBL" id="LILB01000001">
    <property type="protein sequence ID" value="KOO52621.1"/>
    <property type="molecule type" value="Genomic_DNA"/>
</dbReference>
<gene>
    <name evidence="2" type="ORF">AMD00_02890</name>
</gene>
<sequence>MGMGIIFVLLCFVDIREITSHIFTFAFGLFFSFVFIGYSIYLWKKRNEDKGYFWDDEGVVIDLEGNKVYWDEIEEIKLVKSRVGKSTVIYPHYTNHEKIRIRRKKKMPTPAHSIEWFLIEKPKEFHKNLMKFWGAKSKLQKLR</sequence>
<keyword evidence="3" id="KW-1185">Reference proteome</keyword>
<dbReference type="Proteomes" id="UP000036867">
    <property type="component" value="Unassembled WGS sequence"/>
</dbReference>
<name>A0A0M0LNP5_9BACL</name>
<dbReference type="STRING" id="263475.AMD00_02890"/>
<reference evidence="3" key="1">
    <citation type="submission" date="2015-08" db="EMBL/GenBank/DDBJ databases">
        <title>Fjat-10028 dsm 16317.</title>
        <authorList>
            <person name="Liu B."/>
            <person name="Wang J."/>
            <person name="Zhu Y."/>
            <person name="Liu G."/>
            <person name="Chen Q."/>
            <person name="Chen Z."/>
            <person name="Lan J."/>
            <person name="Che J."/>
            <person name="Ge C."/>
            <person name="Shi H."/>
            <person name="Pan Z."/>
            <person name="Liu X."/>
        </authorList>
    </citation>
    <scope>NUCLEOTIDE SEQUENCE [LARGE SCALE GENOMIC DNA]</scope>
    <source>
        <strain evidence="3">DSM 16317</strain>
    </source>
</reference>
<proteinExistence type="predicted"/>
<accession>A0A0M0LNP5</accession>
<keyword evidence="1" id="KW-0812">Transmembrane</keyword>
<protein>
    <submittedName>
        <fullName evidence="2">Uncharacterized protein</fullName>
    </submittedName>
</protein>
<keyword evidence="1" id="KW-1133">Transmembrane helix</keyword>
<organism evidence="2 3">
    <name type="scientific">Viridibacillus arvi</name>
    <dbReference type="NCBI Taxonomy" id="263475"/>
    <lineage>
        <taxon>Bacteria</taxon>
        <taxon>Bacillati</taxon>
        <taxon>Bacillota</taxon>
        <taxon>Bacilli</taxon>
        <taxon>Bacillales</taxon>
        <taxon>Caryophanaceae</taxon>
        <taxon>Viridibacillus</taxon>
    </lineage>
</organism>
<evidence type="ECO:0000256" key="1">
    <source>
        <dbReference type="SAM" id="Phobius"/>
    </source>
</evidence>
<dbReference type="AlphaFoldDB" id="A0A0M0LNP5"/>
<comment type="caution">
    <text evidence="2">The sequence shown here is derived from an EMBL/GenBank/DDBJ whole genome shotgun (WGS) entry which is preliminary data.</text>
</comment>
<feature type="transmembrane region" description="Helical" evidence="1">
    <location>
        <begin position="25"/>
        <end position="43"/>
    </location>
</feature>
<evidence type="ECO:0000313" key="2">
    <source>
        <dbReference type="EMBL" id="KOO52621.1"/>
    </source>
</evidence>
<evidence type="ECO:0000313" key="3">
    <source>
        <dbReference type="Proteomes" id="UP000036867"/>
    </source>
</evidence>